<dbReference type="PANTHER" id="PTHR42850">
    <property type="entry name" value="METALLOPHOSPHOESTERASE"/>
    <property type="match status" value="1"/>
</dbReference>
<dbReference type="GO" id="GO:0110154">
    <property type="term" value="P:RNA decapping"/>
    <property type="evidence" value="ECO:0007669"/>
    <property type="project" value="TreeGrafter"/>
</dbReference>
<dbReference type="GO" id="GO:0008803">
    <property type="term" value="F:bis(5'-nucleosyl)-tetraphosphatase (symmetrical) activity"/>
    <property type="evidence" value="ECO:0007669"/>
    <property type="project" value="TreeGrafter"/>
</dbReference>
<gene>
    <name evidence="2" type="ORF">SUH3_10120</name>
</gene>
<dbReference type="Gene3D" id="3.60.21.10">
    <property type="match status" value="1"/>
</dbReference>
<dbReference type="Pfam" id="PF00149">
    <property type="entry name" value="Metallophos"/>
    <property type="match status" value="1"/>
</dbReference>
<evidence type="ECO:0000313" key="2">
    <source>
        <dbReference type="EMBL" id="KEJ97121.1"/>
    </source>
</evidence>
<evidence type="ECO:0000313" key="3">
    <source>
        <dbReference type="Proteomes" id="UP000027746"/>
    </source>
</evidence>
<proteinExistence type="predicted"/>
<dbReference type="EMBL" id="JAMD01000002">
    <property type="protein sequence ID" value="KEJ97121.1"/>
    <property type="molecule type" value="Genomic_DNA"/>
</dbReference>
<dbReference type="SUPFAM" id="SSF56300">
    <property type="entry name" value="Metallo-dependent phosphatases"/>
    <property type="match status" value="1"/>
</dbReference>
<dbReference type="RefSeq" id="WP_037922793.1">
    <property type="nucleotide sequence ID" value="NZ_CP054599.1"/>
</dbReference>
<dbReference type="GO" id="GO:0016791">
    <property type="term" value="F:phosphatase activity"/>
    <property type="evidence" value="ECO:0007669"/>
    <property type="project" value="TreeGrafter"/>
</dbReference>
<name>A0A073J601_9RHOB</name>
<protein>
    <submittedName>
        <fullName evidence="2">Serine/threonine protein phosphatase</fullName>
    </submittedName>
</protein>
<dbReference type="GO" id="GO:0005737">
    <property type="term" value="C:cytoplasm"/>
    <property type="evidence" value="ECO:0007669"/>
    <property type="project" value="TreeGrafter"/>
</dbReference>
<sequence length="244" mass="27479">MTKPIYAVGDIHGQMGELTRVLGLIEADGGPDASVVFVGDYIDRGADSRGVLDTLIAGRDSGRDWTFLLGNHDRMFDWWMQDYPRQEAYLPVELYWLHPRLGGDTTLESYGIEFTVKSRQTEVHAEALKTVPQAHMDFIKQCKLSHETDELFFCHAGIRPGVPLDQQTEHDLIWIRQEFHDATTPHPKLIVHGHTPVDEATHYGNRVNLDTGAGYGKPMTVAVFEGRDCWTLTDKGRVPLKPQG</sequence>
<organism evidence="2 3">
    <name type="scientific">Pseudosulfitobacter pseudonitzschiae</name>
    <dbReference type="NCBI Taxonomy" id="1402135"/>
    <lineage>
        <taxon>Bacteria</taxon>
        <taxon>Pseudomonadati</taxon>
        <taxon>Pseudomonadota</taxon>
        <taxon>Alphaproteobacteria</taxon>
        <taxon>Rhodobacterales</taxon>
        <taxon>Roseobacteraceae</taxon>
        <taxon>Pseudosulfitobacter</taxon>
    </lineage>
</organism>
<accession>A0A073J601</accession>
<keyword evidence="3" id="KW-1185">Reference proteome</keyword>
<comment type="caution">
    <text evidence="2">The sequence shown here is derived from an EMBL/GenBank/DDBJ whole genome shotgun (WGS) entry which is preliminary data.</text>
</comment>
<dbReference type="InterPro" id="IPR004843">
    <property type="entry name" value="Calcineurin-like_PHP"/>
</dbReference>
<dbReference type="PRINTS" id="PR00114">
    <property type="entry name" value="STPHPHTASE"/>
</dbReference>
<dbReference type="CDD" id="cd00144">
    <property type="entry name" value="MPP_PPP_family"/>
    <property type="match status" value="1"/>
</dbReference>
<dbReference type="OrthoDB" id="9807890at2"/>
<dbReference type="InterPro" id="IPR029052">
    <property type="entry name" value="Metallo-depent_PP-like"/>
</dbReference>
<dbReference type="GeneID" id="68871853"/>
<reference evidence="2 3" key="1">
    <citation type="submission" date="2014-01" db="EMBL/GenBank/DDBJ databases">
        <title>Sulfitobacter sp. H3 (MCCC 1A00686) Genome Sequencing.</title>
        <authorList>
            <person name="Lai Q."/>
            <person name="Hong Z."/>
        </authorList>
    </citation>
    <scope>NUCLEOTIDE SEQUENCE [LARGE SCALE GENOMIC DNA]</scope>
    <source>
        <strain evidence="2 3">H3</strain>
    </source>
</reference>
<dbReference type="AlphaFoldDB" id="A0A073J601"/>
<evidence type="ECO:0000259" key="1">
    <source>
        <dbReference type="Pfam" id="PF00149"/>
    </source>
</evidence>
<dbReference type="Proteomes" id="UP000027746">
    <property type="component" value="Unassembled WGS sequence"/>
</dbReference>
<dbReference type="PANTHER" id="PTHR42850:SF4">
    <property type="entry name" value="ZINC-DEPENDENT ENDOPOLYPHOSPHATASE"/>
    <property type="match status" value="1"/>
</dbReference>
<feature type="domain" description="Calcineurin-like phosphoesterase" evidence="1">
    <location>
        <begin position="4"/>
        <end position="206"/>
    </location>
</feature>
<dbReference type="InterPro" id="IPR006186">
    <property type="entry name" value="Ser/Thr-sp_prot-phosphatase"/>
</dbReference>
<dbReference type="InterPro" id="IPR050126">
    <property type="entry name" value="Ap4A_hydrolase"/>
</dbReference>